<dbReference type="InterPro" id="IPR001789">
    <property type="entry name" value="Sig_transdc_resp-reg_receiver"/>
</dbReference>
<dbReference type="Pfam" id="PF00072">
    <property type="entry name" value="Response_reg"/>
    <property type="match status" value="1"/>
</dbReference>
<dbReference type="AlphaFoldDB" id="A0A7Z7LI56"/>
<dbReference type="CDD" id="cd00077">
    <property type="entry name" value="HDc"/>
    <property type="match status" value="1"/>
</dbReference>
<organism evidence="7 8">
    <name type="scientific">Mesotoga infera</name>
    <dbReference type="NCBI Taxonomy" id="1236046"/>
    <lineage>
        <taxon>Bacteria</taxon>
        <taxon>Thermotogati</taxon>
        <taxon>Thermotogota</taxon>
        <taxon>Thermotogae</taxon>
        <taxon>Kosmotogales</taxon>
        <taxon>Kosmotogaceae</taxon>
        <taxon>Mesotoga</taxon>
    </lineage>
</organism>
<dbReference type="SUPFAM" id="SSF52172">
    <property type="entry name" value="CheY-like"/>
    <property type="match status" value="1"/>
</dbReference>
<protein>
    <submittedName>
        <fullName evidence="7">Putative PAS/PAC sensor protein</fullName>
    </submittedName>
</protein>
<dbReference type="SUPFAM" id="SSF109604">
    <property type="entry name" value="HD-domain/PDEase-like"/>
    <property type="match status" value="1"/>
</dbReference>
<evidence type="ECO:0000259" key="6">
    <source>
        <dbReference type="PROSITE" id="PS51832"/>
    </source>
</evidence>
<dbReference type="EMBL" id="LS974202">
    <property type="protein sequence ID" value="SSC13893.1"/>
    <property type="molecule type" value="Genomic_DNA"/>
</dbReference>
<dbReference type="InterPro" id="IPR035965">
    <property type="entry name" value="PAS-like_dom_sf"/>
</dbReference>
<dbReference type="PROSITE" id="PS51832">
    <property type="entry name" value="HD_GYP"/>
    <property type="match status" value="1"/>
</dbReference>
<dbReference type="InterPro" id="IPR001610">
    <property type="entry name" value="PAC"/>
</dbReference>
<dbReference type="Proteomes" id="UP000250796">
    <property type="component" value="Chromosome MESINF"/>
</dbReference>
<sequence length="467" mass="52992">MKMIKKGKIKILFAEDLSTDVDLAKWEIARVFPEIEVAVVDTERDFIEKLRGFSPDLVISDYLMPGFDGMRVIELVLKNAPELPVIILTGSMNEDTAAECMKAGAIDYVIKEHMARLPYAVVEALEKKEIKIAKEKAEKALIESERKFRLLAEKANDLIYRYELYPEEGFSYVSPASVRITGYSPDNFYKDPDLITRIVHPEDRERLLNLTNSSATSQQSETLTMRWVRKDGKIVWIEQQNVRIFDDNGRLTAFEGIARDVTERHEAAERIREAFYSIITVVSDILTARDPYIEYHHRNVSRLSSKIAEKIGLNGTSIEAVKVAGLLHDIGKIAIPAEILSKPGKLNDKEFSLIQQHSTIGYNILRNTRLPWPVAEIIHQHHERLDGSGYPGKLKGNEICVEARIIAVADVVEAMTSHRPYRPAYKMETALEEIRDKSGTAFDSRIVEVCIELIEGGFDFKQDASKN</sequence>
<dbReference type="PROSITE" id="PS50110">
    <property type="entry name" value="RESPONSE_REGULATORY"/>
    <property type="match status" value="1"/>
</dbReference>
<dbReference type="PANTHER" id="PTHR43155">
    <property type="entry name" value="CYCLIC DI-GMP PHOSPHODIESTERASE PA4108-RELATED"/>
    <property type="match status" value="1"/>
</dbReference>
<dbReference type="NCBIfam" id="TIGR00229">
    <property type="entry name" value="sensory_box"/>
    <property type="match status" value="1"/>
</dbReference>
<feature type="domain" description="Response regulatory" evidence="3">
    <location>
        <begin position="10"/>
        <end position="126"/>
    </location>
</feature>
<dbReference type="InterPro" id="IPR006675">
    <property type="entry name" value="HDIG_dom"/>
</dbReference>
<dbReference type="SUPFAM" id="SSF55785">
    <property type="entry name" value="PYP-like sensor domain (PAS domain)"/>
    <property type="match status" value="1"/>
</dbReference>
<dbReference type="SMART" id="SM00086">
    <property type="entry name" value="PAC"/>
    <property type="match status" value="1"/>
</dbReference>
<name>A0A7Z7LI56_9BACT</name>
<dbReference type="InterPro" id="IPR037522">
    <property type="entry name" value="HD_GYP_dom"/>
</dbReference>
<dbReference type="Gene3D" id="1.10.3210.10">
    <property type="entry name" value="Hypothetical protein af1432"/>
    <property type="match status" value="1"/>
</dbReference>
<dbReference type="PANTHER" id="PTHR43155:SF2">
    <property type="entry name" value="CYCLIC DI-GMP PHOSPHODIESTERASE PA4108"/>
    <property type="match status" value="1"/>
</dbReference>
<accession>A0A7Z7LI56</accession>
<dbReference type="CDD" id="cd00130">
    <property type="entry name" value="PAS"/>
    <property type="match status" value="1"/>
</dbReference>
<dbReference type="SMART" id="SM00091">
    <property type="entry name" value="PAS"/>
    <property type="match status" value="1"/>
</dbReference>
<dbReference type="InterPro" id="IPR011006">
    <property type="entry name" value="CheY-like_superfamily"/>
</dbReference>
<feature type="domain" description="PAC" evidence="5">
    <location>
        <begin position="221"/>
        <end position="273"/>
    </location>
</feature>
<dbReference type="SMART" id="SM00448">
    <property type="entry name" value="REC"/>
    <property type="match status" value="1"/>
</dbReference>
<evidence type="ECO:0000259" key="3">
    <source>
        <dbReference type="PROSITE" id="PS50110"/>
    </source>
</evidence>
<dbReference type="GO" id="GO:0000160">
    <property type="term" value="P:phosphorelay signal transduction system"/>
    <property type="evidence" value="ECO:0007669"/>
    <property type="project" value="InterPro"/>
</dbReference>
<dbReference type="InterPro" id="IPR000014">
    <property type="entry name" value="PAS"/>
</dbReference>
<dbReference type="Pfam" id="PF13487">
    <property type="entry name" value="HD_5"/>
    <property type="match status" value="1"/>
</dbReference>
<evidence type="ECO:0000259" key="4">
    <source>
        <dbReference type="PROSITE" id="PS50112"/>
    </source>
</evidence>
<dbReference type="KEGG" id="minf:MESINF_2453"/>
<dbReference type="InterPro" id="IPR013655">
    <property type="entry name" value="PAS_fold_3"/>
</dbReference>
<keyword evidence="2" id="KW-0175">Coiled coil</keyword>
<keyword evidence="8" id="KW-1185">Reference proteome</keyword>
<dbReference type="PROSITE" id="PS50113">
    <property type="entry name" value="PAC"/>
    <property type="match status" value="1"/>
</dbReference>
<dbReference type="Pfam" id="PF08447">
    <property type="entry name" value="PAS_3"/>
    <property type="match status" value="1"/>
</dbReference>
<gene>
    <name evidence="7" type="ORF">MESINF_2453</name>
</gene>
<feature type="domain" description="HD-GYP" evidence="6">
    <location>
        <begin position="271"/>
        <end position="466"/>
    </location>
</feature>
<feature type="domain" description="PAS" evidence="4">
    <location>
        <begin position="144"/>
        <end position="218"/>
    </location>
</feature>
<dbReference type="Gene3D" id="3.30.450.20">
    <property type="entry name" value="PAS domain"/>
    <property type="match status" value="1"/>
</dbReference>
<evidence type="ECO:0000256" key="2">
    <source>
        <dbReference type="SAM" id="Coils"/>
    </source>
</evidence>
<evidence type="ECO:0000313" key="8">
    <source>
        <dbReference type="Proteomes" id="UP000250796"/>
    </source>
</evidence>
<evidence type="ECO:0000313" key="7">
    <source>
        <dbReference type="EMBL" id="SSC13893.1"/>
    </source>
</evidence>
<reference evidence="7 8" key="1">
    <citation type="submission" date="2017-01" db="EMBL/GenBank/DDBJ databases">
        <authorList>
            <person name="Erauso G."/>
        </authorList>
    </citation>
    <scope>NUCLEOTIDE SEQUENCE [LARGE SCALE GENOMIC DNA]</scope>
    <source>
        <strain evidence="7">MESINF1</strain>
    </source>
</reference>
<evidence type="ECO:0000256" key="1">
    <source>
        <dbReference type="PROSITE-ProRule" id="PRU00169"/>
    </source>
</evidence>
<keyword evidence="1" id="KW-0597">Phosphoprotein</keyword>
<evidence type="ECO:0000259" key="5">
    <source>
        <dbReference type="PROSITE" id="PS50113"/>
    </source>
</evidence>
<dbReference type="NCBIfam" id="TIGR00277">
    <property type="entry name" value="HDIG"/>
    <property type="match status" value="1"/>
</dbReference>
<dbReference type="InterPro" id="IPR000700">
    <property type="entry name" value="PAS-assoc_C"/>
</dbReference>
<dbReference type="InterPro" id="IPR003607">
    <property type="entry name" value="HD/PDEase_dom"/>
</dbReference>
<feature type="coiled-coil region" evidence="2">
    <location>
        <begin position="125"/>
        <end position="154"/>
    </location>
</feature>
<feature type="modified residue" description="4-aspartylphosphate" evidence="1">
    <location>
        <position position="61"/>
    </location>
</feature>
<dbReference type="SMART" id="SM00471">
    <property type="entry name" value="HDc"/>
    <property type="match status" value="1"/>
</dbReference>
<dbReference type="PROSITE" id="PS50112">
    <property type="entry name" value="PAS"/>
    <property type="match status" value="1"/>
</dbReference>
<dbReference type="Gene3D" id="3.40.50.2300">
    <property type="match status" value="1"/>
</dbReference>
<dbReference type="CDD" id="cd00156">
    <property type="entry name" value="REC"/>
    <property type="match status" value="1"/>
</dbReference>
<proteinExistence type="predicted"/>